<evidence type="ECO:0000256" key="10">
    <source>
        <dbReference type="SAM" id="Phobius"/>
    </source>
</evidence>
<evidence type="ECO:0000256" key="5">
    <source>
        <dbReference type="ARBA" id="ARBA00022792"/>
    </source>
</evidence>
<comment type="pathway">
    <text evidence="2">Energy metabolism; oxidative phosphorylation.</text>
</comment>
<keyword evidence="4 10" id="KW-0812">Transmembrane</keyword>
<reference evidence="11" key="1">
    <citation type="submission" date="2025-08" db="UniProtKB">
        <authorList>
            <consortium name="Ensembl"/>
        </authorList>
    </citation>
    <scope>IDENTIFICATION</scope>
</reference>
<reference evidence="11" key="2">
    <citation type="submission" date="2025-09" db="UniProtKB">
        <authorList>
            <consortium name="Ensembl"/>
        </authorList>
    </citation>
    <scope>IDENTIFICATION</scope>
</reference>
<dbReference type="Ensembl" id="ENSNMLT00000008441.1">
    <property type="protein sequence ID" value="ENSNMLP00000007418.1"/>
    <property type="gene ID" value="ENSNMLG00000005323.1"/>
</dbReference>
<dbReference type="GO" id="GO:0045277">
    <property type="term" value="C:respiratory chain complex IV"/>
    <property type="evidence" value="ECO:0007669"/>
    <property type="project" value="InterPro"/>
</dbReference>
<dbReference type="Pfam" id="PF02285">
    <property type="entry name" value="COX8"/>
    <property type="match status" value="1"/>
</dbReference>
<evidence type="ECO:0000256" key="4">
    <source>
        <dbReference type="ARBA" id="ARBA00022692"/>
    </source>
</evidence>
<dbReference type="AlphaFoldDB" id="A0A8C6WHC7"/>
<keyword evidence="8" id="KW-0496">Mitochondrion</keyword>
<keyword evidence="9 10" id="KW-0472">Membrane</keyword>
<comment type="similarity">
    <text evidence="3">Belongs to the cytochrome c oxidase VIII family.</text>
</comment>
<evidence type="ECO:0000256" key="2">
    <source>
        <dbReference type="ARBA" id="ARBA00004673"/>
    </source>
</evidence>
<evidence type="ECO:0000313" key="12">
    <source>
        <dbReference type="Proteomes" id="UP000694523"/>
    </source>
</evidence>
<feature type="transmembrane region" description="Helical" evidence="10">
    <location>
        <begin position="16"/>
        <end position="39"/>
    </location>
</feature>
<evidence type="ECO:0000256" key="7">
    <source>
        <dbReference type="ARBA" id="ARBA00022989"/>
    </source>
</evidence>
<dbReference type="Gene3D" id="4.10.81.10">
    <property type="entry name" value="Cytochrome c oxidase, subunit 8"/>
    <property type="match status" value="1"/>
</dbReference>
<dbReference type="Proteomes" id="UP000694523">
    <property type="component" value="Unplaced"/>
</dbReference>
<evidence type="ECO:0000256" key="3">
    <source>
        <dbReference type="ARBA" id="ARBA00010117"/>
    </source>
</evidence>
<evidence type="ECO:0000313" key="11">
    <source>
        <dbReference type="Ensembl" id="ENSNMLP00000007418.1"/>
    </source>
</evidence>
<evidence type="ECO:0000256" key="8">
    <source>
        <dbReference type="ARBA" id="ARBA00023128"/>
    </source>
</evidence>
<name>A0A8C6WHC7_9GOBI</name>
<keyword evidence="5" id="KW-0999">Mitochondrion inner membrane</keyword>
<evidence type="ECO:0000256" key="1">
    <source>
        <dbReference type="ARBA" id="ARBA00004434"/>
    </source>
</evidence>
<dbReference type="SUPFAM" id="SSF81431">
    <property type="entry name" value="Mitochondrial cytochrome c oxidase subunit VIIIb (aka IX)"/>
    <property type="match status" value="1"/>
</dbReference>
<keyword evidence="6" id="KW-0809">Transit peptide</keyword>
<sequence>MISQGLVSHKLNFNLLSWQIVLVLSVFAMTILCPAGWILHHLQKDRRRSH</sequence>
<dbReference type="GO" id="GO:0005743">
    <property type="term" value="C:mitochondrial inner membrane"/>
    <property type="evidence" value="ECO:0007669"/>
    <property type="project" value="UniProtKB-SubCell"/>
</dbReference>
<dbReference type="GO" id="GO:0006123">
    <property type="term" value="P:mitochondrial electron transport, cytochrome c to oxygen"/>
    <property type="evidence" value="ECO:0007669"/>
    <property type="project" value="InterPro"/>
</dbReference>
<protein>
    <submittedName>
        <fullName evidence="11">Uncharacterized protein</fullName>
    </submittedName>
</protein>
<dbReference type="UniPathway" id="UPA00705"/>
<keyword evidence="12" id="KW-1185">Reference proteome</keyword>
<accession>A0A8C6WHC7</accession>
<comment type="subcellular location">
    <subcellularLocation>
        <location evidence="1">Mitochondrion inner membrane</location>
        <topology evidence="1">Single-pass membrane protein</topology>
    </subcellularLocation>
</comment>
<evidence type="ECO:0000256" key="9">
    <source>
        <dbReference type="ARBA" id="ARBA00023136"/>
    </source>
</evidence>
<evidence type="ECO:0000256" key="6">
    <source>
        <dbReference type="ARBA" id="ARBA00022946"/>
    </source>
</evidence>
<keyword evidence="7 10" id="KW-1133">Transmembrane helix</keyword>
<dbReference type="InterPro" id="IPR036548">
    <property type="entry name" value="Cyt_c_oxidase_su8_sf"/>
</dbReference>
<organism evidence="11 12">
    <name type="scientific">Neogobius melanostomus</name>
    <name type="common">round goby</name>
    <dbReference type="NCBI Taxonomy" id="47308"/>
    <lineage>
        <taxon>Eukaryota</taxon>
        <taxon>Metazoa</taxon>
        <taxon>Chordata</taxon>
        <taxon>Craniata</taxon>
        <taxon>Vertebrata</taxon>
        <taxon>Euteleostomi</taxon>
        <taxon>Actinopterygii</taxon>
        <taxon>Neopterygii</taxon>
        <taxon>Teleostei</taxon>
        <taxon>Neoteleostei</taxon>
        <taxon>Acanthomorphata</taxon>
        <taxon>Gobiaria</taxon>
        <taxon>Gobiiformes</taxon>
        <taxon>Gobioidei</taxon>
        <taxon>Gobiidae</taxon>
        <taxon>Benthophilinae</taxon>
        <taxon>Neogobiini</taxon>
        <taxon>Neogobius</taxon>
    </lineage>
</organism>
<proteinExistence type="inferred from homology"/>
<dbReference type="InterPro" id="IPR003205">
    <property type="entry name" value="Cyt_c_oxidase_su8"/>
</dbReference>